<accession>A0AC35EW64</accession>
<organism evidence="1 2">
    <name type="scientific">Panagrolaimus sp. PS1159</name>
    <dbReference type="NCBI Taxonomy" id="55785"/>
    <lineage>
        <taxon>Eukaryota</taxon>
        <taxon>Metazoa</taxon>
        <taxon>Ecdysozoa</taxon>
        <taxon>Nematoda</taxon>
        <taxon>Chromadorea</taxon>
        <taxon>Rhabditida</taxon>
        <taxon>Tylenchina</taxon>
        <taxon>Panagrolaimomorpha</taxon>
        <taxon>Panagrolaimoidea</taxon>
        <taxon>Panagrolaimidae</taxon>
        <taxon>Panagrolaimus</taxon>
    </lineage>
</organism>
<dbReference type="Proteomes" id="UP000887580">
    <property type="component" value="Unplaced"/>
</dbReference>
<proteinExistence type="predicted"/>
<dbReference type="WBParaSite" id="PS1159_v2.g10621.t1">
    <property type="protein sequence ID" value="PS1159_v2.g10621.t1"/>
    <property type="gene ID" value="PS1159_v2.g10621"/>
</dbReference>
<name>A0AC35EW64_9BILA</name>
<sequence>MLYSSPNKDKKIPPLRIKRSNINRHSPSPRPRFKCRDPPPVNPIADQVSEKDFQDLQKYKDIPSDPDTIKSFLQNSLSREKLLPRTQRGRRGFKTQHIPDKMDDLLHPSATEDDNGNNDEMQKDCVDDEKVAEEMPTEMLSLSTKEVDKNILKEKIKITSSSVLSSASRETYSPEAKKRRIEMVDSSQPETLENSVTSSPLIEVQNNLDRDSLSRSQSICSGSETSNDQENATMDPNDSPTPRSKKRKSKTWGKKRGKRAKAKDDTTQDDTEPQQKKPERPDYWFLVSILVNRMVKKATGKKWTFLSAHDRSKLSSNPKTGLLDHPFRIPGKPEPFSKESASYCVKYAETVAKYTDKEKEYWNKQDMGPKPHDYERKIIDGKPRKAVPTKEYFQRILGGRPRSYSMTTYTEYEHIYSEKNRLNKPKKKEKLFINNNTFHGRRSKSAERLPRSRTRLITTYNMRKFNVPNLNMESQVMFSFLRKYEKGKFYQTFAVFWAEYHKLVEAECILKGKEFKPPIIYSVIPYEYKRLSERDEAKIAPDSSKLNLKPWVTDCAEKLLELFKYDVKSLFPVIQPMHEELINQPIINSAAKTAKSKLRQLAYETLSLKQWFINIYSGNKDVKKDALKLWKKNKEILYRNRFLENRYFGVEGINDLLPKQYRAKTKNKEILYRKRFLENRHFGVEGINDLLPKQYRAKTISQIPDEQRIFFNDQNGWMYEKLYELRIEEEEHRKKEEEKQRKAEIRKLAKEAAKSKIVDNSKKTPIKNNKRKQSGQKGVKAKKPKYSDEIEANEFDPDDIEFEITAESSKLPEREFSPELTASYNSQSESFLLDQSCLSEASALGNSTTFLGEISEANVVEFEEKEITEETSSKLPVTSSTANTYPESETIEIDLSEPSLKNVEADIPLFAESISEEAANKLPQDIMREVPEPIHETDKLLQFKEASTNESDTVKEVEDMTIQQHIGSDFQNTEKESLSLADAEIFEDLPAQKSSVDHLSNEPILSESVEKNTVKEVDDMIVQKQYIGSDLYELVESLIENVEKQQNISESSVSVNTINRNLFENIEQVFEDLPAQKSSDFADHLHENDESILSESVKNDSVKEAKDITFEQQYHIIKDLSELANTGDESSIENVEKEQNISESSVSVNTVNQTLFENIEQEFVEDVEFIETSPAQKSSELLTGEIESTESVEKNAVKEVEKMLAKKQMSSELADFFDRVRCDDESPPPENLESNTAKEVDDMIVQKQYIFIDLTSPSNLANESLIENVEKEQNISESSVSVNNFSQNLFENIEQESPAMADAEIFECKNDSVKEAEDITVEQQHHIIKGLSELANTGDESPIENVEKEQNISESSVSINTINRDLFENIEQKPLPMVDAEFFEVLPVPLLIQDKVVTEVFEIPDITATTDLISVPKLNKHQNKVIEKSANLEPIVNEKFEELKLPLSFKKLMKMSQKAQPVPVLTEFSSMDDLMNNRRTFQIEQIMRQKNSPHFAFKIGENIVINCGRIGTHENYSQAIISDESCKVYDYHNCEWKCRMKLSSKNILSFDRPFGTGRSQIGGIGM</sequence>
<evidence type="ECO:0000313" key="1">
    <source>
        <dbReference type="Proteomes" id="UP000887580"/>
    </source>
</evidence>
<reference evidence="2" key="1">
    <citation type="submission" date="2022-11" db="UniProtKB">
        <authorList>
            <consortium name="WormBaseParasite"/>
        </authorList>
    </citation>
    <scope>IDENTIFICATION</scope>
</reference>
<protein>
    <submittedName>
        <fullName evidence="2">Uncharacterized protein</fullName>
    </submittedName>
</protein>
<evidence type="ECO:0000313" key="2">
    <source>
        <dbReference type="WBParaSite" id="PS1159_v2.g10621.t1"/>
    </source>
</evidence>